<dbReference type="EMBL" id="QUNF01000048">
    <property type="protein sequence ID" value="REG76930.1"/>
    <property type="molecule type" value="Genomic_DNA"/>
</dbReference>
<protein>
    <submittedName>
        <fullName evidence="1">Uncharacterized protein</fullName>
    </submittedName>
</protein>
<name>A0A3E0D2L1_9BACT</name>
<comment type="caution">
    <text evidence="1">The sequence shown here is derived from an EMBL/GenBank/DDBJ whole genome shotgun (WGS) entry which is preliminary data.</text>
</comment>
<proteinExistence type="predicted"/>
<organism evidence="1 2">
    <name type="scientific">Algoriphagus antarcticus</name>
    <dbReference type="NCBI Taxonomy" id="238540"/>
    <lineage>
        <taxon>Bacteria</taxon>
        <taxon>Pseudomonadati</taxon>
        <taxon>Bacteroidota</taxon>
        <taxon>Cytophagia</taxon>
        <taxon>Cytophagales</taxon>
        <taxon>Cyclobacteriaceae</taxon>
        <taxon>Algoriphagus</taxon>
    </lineage>
</organism>
<evidence type="ECO:0000313" key="2">
    <source>
        <dbReference type="Proteomes" id="UP000256405"/>
    </source>
</evidence>
<reference evidence="1 2" key="1">
    <citation type="submission" date="2018-08" db="EMBL/GenBank/DDBJ databases">
        <title>Genomic Encyclopedia of Archaeal and Bacterial Type Strains, Phase II (KMG-II): from individual species to whole genera.</title>
        <authorList>
            <person name="Goeker M."/>
        </authorList>
    </citation>
    <scope>NUCLEOTIDE SEQUENCE [LARGE SCALE GENOMIC DNA]</scope>
    <source>
        <strain evidence="1 2">DSM 15986</strain>
    </source>
</reference>
<dbReference type="Proteomes" id="UP000256405">
    <property type="component" value="Unassembled WGS sequence"/>
</dbReference>
<keyword evidence="2" id="KW-1185">Reference proteome</keyword>
<accession>A0A3E0D2L1</accession>
<gene>
    <name evidence="1" type="ORF">C8N25_14810</name>
</gene>
<sequence>MTILKLIIISYMSILFCNDYGEATYLFFNAQSDSICQLHPDMKGRFHKTENVKQFNKAKNNDGSVIFYICNEKFSYSIKNFEAAVSLSEVEFYKLKMSNLNELIEVVNKDNPLYPDKVYGNVFIIEKTKEG</sequence>
<dbReference type="AlphaFoldDB" id="A0A3E0D2L1"/>
<evidence type="ECO:0000313" key="1">
    <source>
        <dbReference type="EMBL" id="REG76930.1"/>
    </source>
</evidence>